<feature type="compositionally biased region" description="Basic and acidic residues" evidence="1">
    <location>
        <begin position="246"/>
        <end position="259"/>
    </location>
</feature>
<comment type="caution">
    <text evidence="2">The sequence shown here is derived from an EMBL/GenBank/DDBJ whole genome shotgun (WGS) entry which is preliminary data.</text>
</comment>
<evidence type="ECO:0000313" key="2">
    <source>
        <dbReference type="EMBL" id="TCC90606.1"/>
    </source>
</evidence>
<protein>
    <submittedName>
        <fullName evidence="2">Uncharacterized protein</fullName>
    </submittedName>
</protein>
<reference evidence="2 3" key="1">
    <citation type="submission" date="2019-02" db="EMBL/GenBank/DDBJ databases">
        <title>Pedobacter sp. RP-1-13 sp. nov., isolated from Arctic soil.</title>
        <authorList>
            <person name="Dahal R.H."/>
        </authorList>
    </citation>
    <scope>NUCLEOTIDE SEQUENCE [LARGE SCALE GENOMIC DNA]</scope>
    <source>
        <strain evidence="2 3">RP-1-13</strain>
    </source>
</reference>
<dbReference type="AlphaFoldDB" id="A0A4V2MII9"/>
<evidence type="ECO:0000313" key="3">
    <source>
        <dbReference type="Proteomes" id="UP000292884"/>
    </source>
</evidence>
<evidence type="ECO:0000256" key="1">
    <source>
        <dbReference type="SAM" id="MobiDB-lite"/>
    </source>
</evidence>
<accession>A0A4V2MII9</accession>
<gene>
    <name evidence="2" type="ORF">EZ428_15180</name>
</gene>
<name>A0A4V2MII9_9SPHI</name>
<dbReference type="OrthoDB" id="680708at2"/>
<proteinExistence type="predicted"/>
<dbReference type="Proteomes" id="UP000292884">
    <property type="component" value="Unassembled WGS sequence"/>
</dbReference>
<sequence>MARIAGKFISGIVGPVIFKKVRNKQVVVSKHKGELIKMTAATFNAAYVFGYASTLSSYIRYGAEDLIAYYDGGMVSRLTGECNGILQKATVNAGETFSFDQDYFSRLNGFEFNTASPVKRYLFAQPEVMTTAEDLLISLPELLVPRDLTFAPNAKYCTVAFKVTLFDLKSKEYLNQEVQSFEVELQKDPITLPPQQLRFKGAPGALYIVSLGLFYAERTFAGKAVLNSQDLHPAAILRAGFCPGEPTERDKSWRKMTFKDRKKRKSSGQNKDDARKGLFGGAK</sequence>
<organism evidence="2 3">
    <name type="scientific">Pedobacter frigiditerrae</name>
    <dbReference type="NCBI Taxonomy" id="2530452"/>
    <lineage>
        <taxon>Bacteria</taxon>
        <taxon>Pseudomonadati</taxon>
        <taxon>Bacteroidota</taxon>
        <taxon>Sphingobacteriia</taxon>
        <taxon>Sphingobacteriales</taxon>
        <taxon>Sphingobacteriaceae</taxon>
        <taxon>Pedobacter</taxon>
    </lineage>
</organism>
<dbReference type="RefSeq" id="WP_131554003.1">
    <property type="nucleotide sequence ID" value="NZ_SJSK01000003.1"/>
</dbReference>
<keyword evidence="3" id="KW-1185">Reference proteome</keyword>
<dbReference type="EMBL" id="SJSK01000003">
    <property type="protein sequence ID" value="TCC90606.1"/>
    <property type="molecule type" value="Genomic_DNA"/>
</dbReference>
<feature type="region of interest" description="Disordered" evidence="1">
    <location>
        <begin position="246"/>
        <end position="283"/>
    </location>
</feature>